<feature type="domain" description="NADH:flavin oxidoreductase/NADH oxidase N-terminal" evidence="6">
    <location>
        <begin position="5"/>
        <end position="344"/>
    </location>
</feature>
<gene>
    <name evidence="7" type="ORF">GCM10011571_11490</name>
</gene>
<keyword evidence="2" id="KW-0285">Flavoprotein</keyword>
<dbReference type="InterPro" id="IPR044152">
    <property type="entry name" value="YqjM-like"/>
</dbReference>
<protein>
    <submittedName>
        <fullName evidence="7">Oxidoreductase</fullName>
    </submittedName>
</protein>
<evidence type="ECO:0000256" key="5">
    <source>
        <dbReference type="ARBA" id="ARBA00023002"/>
    </source>
</evidence>
<keyword evidence="8" id="KW-1185">Reference proteome</keyword>
<dbReference type="SUPFAM" id="SSF51395">
    <property type="entry name" value="FMN-linked oxidoreductases"/>
    <property type="match status" value="1"/>
</dbReference>
<dbReference type="Pfam" id="PF00724">
    <property type="entry name" value="Oxidored_FMN"/>
    <property type="match status" value="1"/>
</dbReference>
<reference evidence="7" key="2">
    <citation type="submission" date="2020-09" db="EMBL/GenBank/DDBJ databases">
        <authorList>
            <person name="Sun Q."/>
            <person name="Zhou Y."/>
        </authorList>
    </citation>
    <scope>NUCLEOTIDE SEQUENCE</scope>
    <source>
        <strain evidence="7">CGMCC 1.15179</strain>
    </source>
</reference>
<name>A0A8J2VFS6_9BACL</name>
<evidence type="ECO:0000256" key="3">
    <source>
        <dbReference type="ARBA" id="ARBA00022643"/>
    </source>
</evidence>
<dbReference type="PANTHER" id="PTHR43303">
    <property type="entry name" value="NADPH DEHYDROGENASE C23G7.10C-RELATED"/>
    <property type="match status" value="1"/>
</dbReference>
<dbReference type="SMR" id="A0A8J2VFS6"/>
<keyword evidence="5" id="KW-0560">Oxidoreductase</keyword>
<accession>A0A8J2VFS6</accession>
<dbReference type="PANTHER" id="PTHR43303:SF4">
    <property type="entry name" value="NADPH DEHYDROGENASE C23G7.10C-RELATED"/>
    <property type="match status" value="1"/>
</dbReference>
<evidence type="ECO:0000259" key="6">
    <source>
        <dbReference type="Pfam" id="PF00724"/>
    </source>
</evidence>
<dbReference type="InterPro" id="IPR001155">
    <property type="entry name" value="OxRdtase_FMN_N"/>
</dbReference>
<organism evidence="7 8">
    <name type="scientific">Marinithermofilum abyssi</name>
    <dbReference type="NCBI Taxonomy" id="1571185"/>
    <lineage>
        <taxon>Bacteria</taxon>
        <taxon>Bacillati</taxon>
        <taxon>Bacillota</taxon>
        <taxon>Bacilli</taxon>
        <taxon>Bacillales</taxon>
        <taxon>Thermoactinomycetaceae</taxon>
        <taxon>Marinithermofilum</taxon>
    </lineage>
</organism>
<dbReference type="GO" id="GO:0050661">
    <property type="term" value="F:NADP binding"/>
    <property type="evidence" value="ECO:0007669"/>
    <property type="project" value="InterPro"/>
</dbReference>
<evidence type="ECO:0000256" key="1">
    <source>
        <dbReference type="ARBA" id="ARBA00001917"/>
    </source>
</evidence>
<dbReference type="InterPro" id="IPR013785">
    <property type="entry name" value="Aldolase_TIM"/>
</dbReference>
<dbReference type="RefSeq" id="WP_188646944.1">
    <property type="nucleotide sequence ID" value="NZ_BMHQ01000003.1"/>
</dbReference>
<reference evidence="7" key="1">
    <citation type="journal article" date="2014" name="Int. J. Syst. Evol. Microbiol.">
        <title>Complete genome sequence of Corynebacterium casei LMG S-19264T (=DSM 44701T), isolated from a smear-ripened cheese.</title>
        <authorList>
            <consortium name="US DOE Joint Genome Institute (JGI-PGF)"/>
            <person name="Walter F."/>
            <person name="Albersmeier A."/>
            <person name="Kalinowski J."/>
            <person name="Ruckert C."/>
        </authorList>
    </citation>
    <scope>NUCLEOTIDE SEQUENCE</scope>
    <source>
        <strain evidence="7">CGMCC 1.15179</strain>
    </source>
</reference>
<dbReference type="GO" id="GO:0010181">
    <property type="term" value="F:FMN binding"/>
    <property type="evidence" value="ECO:0007669"/>
    <property type="project" value="InterPro"/>
</dbReference>
<proteinExistence type="predicted"/>
<keyword evidence="4" id="KW-0521">NADP</keyword>
<evidence type="ECO:0000256" key="2">
    <source>
        <dbReference type="ARBA" id="ARBA00022630"/>
    </source>
</evidence>
<dbReference type="Gene3D" id="3.20.20.70">
    <property type="entry name" value="Aldolase class I"/>
    <property type="match status" value="1"/>
</dbReference>
<comment type="cofactor">
    <cofactor evidence="1">
        <name>FMN</name>
        <dbReference type="ChEBI" id="CHEBI:58210"/>
    </cofactor>
</comment>
<dbReference type="AlphaFoldDB" id="A0A8J2VFS6"/>
<keyword evidence="3" id="KW-0288">FMN</keyword>
<dbReference type="CDD" id="cd02932">
    <property type="entry name" value="OYE_YqiM_FMN"/>
    <property type="match status" value="1"/>
</dbReference>
<comment type="caution">
    <text evidence="7">The sequence shown here is derived from an EMBL/GenBank/DDBJ whole genome shotgun (WGS) entry which is preliminary data.</text>
</comment>
<evidence type="ECO:0000256" key="4">
    <source>
        <dbReference type="ARBA" id="ARBA00022857"/>
    </source>
</evidence>
<dbReference type="Proteomes" id="UP000625210">
    <property type="component" value="Unassembled WGS sequence"/>
</dbReference>
<evidence type="ECO:0000313" key="7">
    <source>
        <dbReference type="EMBL" id="GGE11802.1"/>
    </source>
</evidence>
<dbReference type="EMBL" id="BMHQ01000003">
    <property type="protein sequence ID" value="GGE11802.1"/>
    <property type="molecule type" value="Genomic_DNA"/>
</dbReference>
<sequence length="360" mass="40152">MSQHLFSPFSMKGITLRNRIGVSPMCQYSAEDGTPNDWHLVHLGSRAVGGAGLIIAEATAVEARGRISPEDLGIYKDEHIPPFRRITDFIRKQGAVPGIQLAHAGRKASTYSPWKQRVSGVAVPDEDGGWEVVGPGNTPFSKNHRIPRELSPEEIADIQESFRLATLRAREAGFEWIEFHAAHGYLAHSFYSPLSNQRTDRYGGSFDNRIRFVLETVRLMRKEWPEELPFTVRLSCSDWVEGGWTLEDSVDLAKRLKEEGVDLIDCSSGGNIPKAPIPVGAGYQVPFSETIRHSAKIATAAVGLITHGMQADDIIRNGRADLVLLGREMLRDPYWPLRASQQVHQRDAVPVPPQYERGWN</sequence>
<dbReference type="GO" id="GO:0003959">
    <property type="term" value="F:NADPH dehydrogenase activity"/>
    <property type="evidence" value="ECO:0007669"/>
    <property type="project" value="InterPro"/>
</dbReference>
<evidence type="ECO:0000313" key="8">
    <source>
        <dbReference type="Proteomes" id="UP000625210"/>
    </source>
</evidence>